<feature type="region of interest" description="Disordered" evidence="1">
    <location>
        <begin position="54"/>
        <end position="84"/>
    </location>
</feature>
<feature type="compositionally biased region" description="Basic residues" evidence="1">
    <location>
        <begin position="68"/>
        <end position="84"/>
    </location>
</feature>
<accession>A0A2P2NRB9</accession>
<evidence type="ECO:0000313" key="2">
    <source>
        <dbReference type="EMBL" id="MBX45015.1"/>
    </source>
</evidence>
<evidence type="ECO:0000256" key="1">
    <source>
        <dbReference type="SAM" id="MobiDB-lite"/>
    </source>
</evidence>
<dbReference type="EMBL" id="GGEC01064531">
    <property type="protein sequence ID" value="MBX45015.1"/>
    <property type="molecule type" value="Transcribed_RNA"/>
</dbReference>
<proteinExistence type="predicted"/>
<sequence>MHNRSKQRTNDCLLVNNTINGPKLLNINQNSQSESRKFKTTTIAALNPRINLASDPKLKEDKLSNLKNQKRNSKQTRNPHHKLS</sequence>
<organism evidence="2">
    <name type="scientific">Rhizophora mucronata</name>
    <name type="common">Asiatic mangrove</name>
    <dbReference type="NCBI Taxonomy" id="61149"/>
    <lineage>
        <taxon>Eukaryota</taxon>
        <taxon>Viridiplantae</taxon>
        <taxon>Streptophyta</taxon>
        <taxon>Embryophyta</taxon>
        <taxon>Tracheophyta</taxon>
        <taxon>Spermatophyta</taxon>
        <taxon>Magnoliopsida</taxon>
        <taxon>eudicotyledons</taxon>
        <taxon>Gunneridae</taxon>
        <taxon>Pentapetalae</taxon>
        <taxon>rosids</taxon>
        <taxon>fabids</taxon>
        <taxon>Malpighiales</taxon>
        <taxon>Rhizophoraceae</taxon>
        <taxon>Rhizophora</taxon>
    </lineage>
</organism>
<name>A0A2P2NRB9_RHIMU</name>
<reference evidence="2" key="1">
    <citation type="submission" date="2018-02" db="EMBL/GenBank/DDBJ databases">
        <title>Rhizophora mucronata_Transcriptome.</title>
        <authorList>
            <person name="Meera S.P."/>
            <person name="Sreeshan A."/>
            <person name="Augustine A."/>
        </authorList>
    </citation>
    <scope>NUCLEOTIDE SEQUENCE</scope>
    <source>
        <tissue evidence="2">Leaf</tissue>
    </source>
</reference>
<protein>
    <submittedName>
        <fullName evidence="2">Uncharacterized protein</fullName>
    </submittedName>
</protein>
<dbReference type="AlphaFoldDB" id="A0A2P2NRB9"/>